<evidence type="ECO:0000313" key="3">
    <source>
        <dbReference type="EMBL" id="WOK07228.1"/>
    </source>
</evidence>
<reference evidence="3 4" key="1">
    <citation type="journal article" date="2023" name="Microbiol. Resour. Announc.">
        <title>Complete Genome Sequence of Imperialibacter roseus strain P4T.</title>
        <authorList>
            <person name="Tizabi D.R."/>
            <person name="Bachvaroff T."/>
            <person name="Hill R.T."/>
        </authorList>
    </citation>
    <scope>NUCLEOTIDE SEQUENCE [LARGE SCALE GENOMIC DNA]</scope>
    <source>
        <strain evidence="3 4">P4T</strain>
    </source>
</reference>
<evidence type="ECO:0000256" key="2">
    <source>
        <dbReference type="SAM" id="SignalP"/>
    </source>
</evidence>
<keyword evidence="2" id="KW-0732">Signal</keyword>
<feature type="compositionally biased region" description="Low complexity" evidence="1">
    <location>
        <begin position="73"/>
        <end position="86"/>
    </location>
</feature>
<organism evidence="3 4">
    <name type="scientific">Imperialibacter roseus</name>
    <dbReference type="NCBI Taxonomy" id="1324217"/>
    <lineage>
        <taxon>Bacteria</taxon>
        <taxon>Pseudomonadati</taxon>
        <taxon>Bacteroidota</taxon>
        <taxon>Cytophagia</taxon>
        <taxon>Cytophagales</taxon>
        <taxon>Flammeovirgaceae</taxon>
        <taxon>Imperialibacter</taxon>
    </lineage>
</organism>
<evidence type="ECO:0000256" key="1">
    <source>
        <dbReference type="SAM" id="MobiDB-lite"/>
    </source>
</evidence>
<feature type="compositionally biased region" description="Basic and acidic residues" evidence="1">
    <location>
        <begin position="87"/>
        <end position="99"/>
    </location>
</feature>
<accession>A0ABZ0IQB0</accession>
<feature type="signal peptide" evidence="2">
    <location>
        <begin position="1"/>
        <end position="18"/>
    </location>
</feature>
<sequence length="248" mass="25582">MKTRYFSMAIVFSMFLLAGCTSDGPAPTKSASLGIKFSSSALVAAGANSGRMSATDFLLTGFSVSVADVVIEENSGNDGESDGNNNDGRKAKKEDKNEGAEAEDIVLPGPFLLDLASGSASIEQVAVYPGTFKKIDFTFSPSSSADFGGSSIVIAGDYTMADGSVVSVLLQSDFDQQIQLPLANGGVTVANNSSVDLSVTLDANGLLSTVDLASAMIVGGTITINKANNADLLAQFETVLSQYIDVED</sequence>
<proteinExistence type="predicted"/>
<evidence type="ECO:0008006" key="5">
    <source>
        <dbReference type="Google" id="ProtNLM"/>
    </source>
</evidence>
<protein>
    <recommendedName>
        <fullName evidence="5">DUF4382 domain-containing protein</fullName>
    </recommendedName>
</protein>
<dbReference type="Proteomes" id="UP001302349">
    <property type="component" value="Chromosome"/>
</dbReference>
<name>A0ABZ0IQB0_9BACT</name>
<dbReference type="PROSITE" id="PS51257">
    <property type="entry name" value="PROKAR_LIPOPROTEIN"/>
    <property type="match status" value="1"/>
</dbReference>
<feature type="chain" id="PRO_5046645170" description="DUF4382 domain-containing protein" evidence="2">
    <location>
        <begin position="19"/>
        <end position="248"/>
    </location>
</feature>
<dbReference type="RefSeq" id="WP_317489914.1">
    <property type="nucleotide sequence ID" value="NZ_CP136051.1"/>
</dbReference>
<feature type="region of interest" description="Disordered" evidence="1">
    <location>
        <begin position="73"/>
        <end position="102"/>
    </location>
</feature>
<keyword evidence="4" id="KW-1185">Reference proteome</keyword>
<dbReference type="EMBL" id="CP136051">
    <property type="protein sequence ID" value="WOK07228.1"/>
    <property type="molecule type" value="Genomic_DNA"/>
</dbReference>
<gene>
    <name evidence="3" type="ORF">RT717_01155</name>
</gene>
<evidence type="ECO:0000313" key="4">
    <source>
        <dbReference type="Proteomes" id="UP001302349"/>
    </source>
</evidence>